<protein>
    <submittedName>
        <fullName evidence="4">Class II fructose-bisphosphate aldolase family protein</fullName>
    </submittedName>
</protein>
<gene>
    <name evidence="4" type="ORF">NSA17_09595</name>
</gene>
<dbReference type="GO" id="GO:0008270">
    <property type="term" value="F:zinc ion binding"/>
    <property type="evidence" value="ECO:0007669"/>
    <property type="project" value="InterPro"/>
</dbReference>
<dbReference type="Gene3D" id="3.20.20.70">
    <property type="entry name" value="Aldolase class I"/>
    <property type="match status" value="1"/>
</dbReference>
<dbReference type="AlphaFoldDB" id="A0AAW5M5Q0"/>
<dbReference type="PANTHER" id="PTHR30304:SF0">
    <property type="entry name" value="D-TAGATOSE-1,6-BISPHOSPHATE ALDOLASE SUBUNIT GATY-RELATED"/>
    <property type="match status" value="1"/>
</dbReference>
<dbReference type="EMBL" id="JANKAU010000017">
    <property type="protein sequence ID" value="MCR1915675.1"/>
    <property type="molecule type" value="Genomic_DNA"/>
</dbReference>
<feature type="binding site" evidence="3">
    <location>
        <position position="87"/>
    </location>
    <ligand>
        <name>Zn(2+)</name>
        <dbReference type="ChEBI" id="CHEBI:29105"/>
        <label>1</label>
        <note>catalytic</note>
    </ligand>
</feature>
<dbReference type="InterPro" id="IPR000771">
    <property type="entry name" value="FBA_II"/>
</dbReference>
<feature type="binding site" evidence="3">
    <location>
        <position position="137"/>
    </location>
    <ligand>
        <name>Zn(2+)</name>
        <dbReference type="ChEBI" id="CHEBI:29105"/>
        <label>2</label>
    </ligand>
</feature>
<evidence type="ECO:0000313" key="4">
    <source>
        <dbReference type="EMBL" id="MCR1915675.1"/>
    </source>
</evidence>
<dbReference type="GO" id="GO:0016832">
    <property type="term" value="F:aldehyde-lyase activity"/>
    <property type="evidence" value="ECO:0007669"/>
    <property type="project" value="InterPro"/>
</dbReference>
<dbReference type="Proteomes" id="UP001206357">
    <property type="component" value="Unassembled WGS sequence"/>
</dbReference>
<dbReference type="SUPFAM" id="SSF51569">
    <property type="entry name" value="Aldolase"/>
    <property type="match status" value="1"/>
</dbReference>
<dbReference type="GO" id="GO:0005975">
    <property type="term" value="P:carbohydrate metabolic process"/>
    <property type="evidence" value="ECO:0007669"/>
    <property type="project" value="InterPro"/>
</dbReference>
<organism evidence="4 5">
    <name type="scientific">Lactobacillus johnsonii</name>
    <dbReference type="NCBI Taxonomy" id="33959"/>
    <lineage>
        <taxon>Bacteria</taxon>
        <taxon>Bacillati</taxon>
        <taxon>Bacillota</taxon>
        <taxon>Bacilli</taxon>
        <taxon>Lactobacillales</taxon>
        <taxon>Lactobacillaceae</taxon>
        <taxon>Lactobacillus</taxon>
    </lineage>
</organism>
<keyword evidence="3" id="KW-0862">Zinc</keyword>
<comment type="cofactor">
    <cofactor evidence="3">
        <name>Zn(2+)</name>
        <dbReference type="ChEBI" id="CHEBI:29105"/>
    </cofactor>
    <text evidence="3">Binds 2 Zn(2+) ions per subunit. One is catalytic and the other provides a structural contribution.</text>
</comment>
<sequence>MAYLVNGNDIFKAARENHYAVGAYNTNNLEWTRALLRGAKETRTPLLIQVSTGAAKYMGGYKTVKDLVLNEMNNMDIDVPVILNLDHGDFESAKECIALGYSSVMFDGHNLPTDENLAKTKEIVKLAHERGISVEAEIGKIGENQGADGGELASVEDAKTFVAAGVDKLACGIGNIHGVYPEGWTGLNFDRLKEIAEAVPNEPLVLHGGSGIPQDQIEKAIQLGIAKININTEFQLAFQAATRKYIEDKMDLDKGNKGYDPRKLLRAGTDAITDSMKEMISWMGTAPIDTKESSVQFDEASLNEE</sequence>
<feature type="active site" description="Proton donor" evidence="1">
    <location>
        <position position="86"/>
    </location>
</feature>
<feature type="binding site" evidence="3">
    <location>
        <position position="207"/>
    </location>
    <ligand>
        <name>Zn(2+)</name>
        <dbReference type="ChEBI" id="CHEBI:29105"/>
        <label>1</label>
        <note>catalytic</note>
    </ligand>
</feature>
<name>A0AAW5M5Q0_LACJH</name>
<feature type="binding site" evidence="2">
    <location>
        <begin position="229"/>
        <end position="232"/>
    </location>
    <ligand>
        <name>dihydroxyacetone phosphate</name>
        <dbReference type="ChEBI" id="CHEBI:57642"/>
    </ligand>
</feature>
<reference evidence="4" key="1">
    <citation type="submission" date="2022-07" db="EMBL/GenBank/DDBJ databases">
        <title>Enhanced cultured diversity of the mouse gut microbiota enables custom-made synthetic communities.</title>
        <authorList>
            <person name="Afrizal A."/>
        </authorList>
    </citation>
    <scope>NUCLEOTIDE SEQUENCE</scope>
    <source>
        <strain evidence="4">DSM 100219</strain>
    </source>
</reference>
<feature type="binding site" evidence="3">
    <location>
        <position position="177"/>
    </location>
    <ligand>
        <name>Zn(2+)</name>
        <dbReference type="ChEBI" id="CHEBI:29105"/>
        <label>1</label>
        <note>catalytic</note>
    </ligand>
</feature>
<dbReference type="RefSeq" id="WP_257579389.1">
    <property type="nucleotide sequence ID" value="NZ_JANKAU010000017.1"/>
</dbReference>
<feature type="binding site" evidence="2">
    <location>
        <position position="178"/>
    </location>
    <ligand>
        <name>dihydroxyacetone phosphate</name>
        <dbReference type="ChEBI" id="CHEBI:57642"/>
    </ligand>
</feature>
<feature type="binding site" evidence="3">
    <location>
        <position position="107"/>
    </location>
    <ligand>
        <name>Zn(2+)</name>
        <dbReference type="ChEBI" id="CHEBI:29105"/>
        <label>2</label>
    </ligand>
</feature>
<dbReference type="CDD" id="cd00947">
    <property type="entry name" value="TBP_aldolase_IIB"/>
    <property type="match status" value="1"/>
</dbReference>
<dbReference type="PANTHER" id="PTHR30304">
    <property type="entry name" value="D-TAGATOSE-1,6-BISPHOSPHATE ALDOLASE"/>
    <property type="match status" value="1"/>
</dbReference>
<dbReference type="InterPro" id="IPR050246">
    <property type="entry name" value="Class_II_FBP_aldolase"/>
</dbReference>
<evidence type="ECO:0000313" key="5">
    <source>
        <dbReference type="Proteomes" id="UP001206357"/>
    </source>
</evidence>
<evidence type="ECO:0000256" key="1">
    <source>
        <dbReference type="PIRSR" id="PIRSR001359-1"/>
    </source>
</evidence>
<dbReference type="Pfam" id="PF01116">
    <property type="entry name" value="F_bP_aldolase"/>
    <property type="match status" value="1"/>
</dbReference>
<comment type="caution">
    <text evidence="4">The sequence shown here is derived from an EMBL/GenBank/DDBJ whole genome shotgun (WGS) entry which is preliminary data.</text>
</comment>
<keyword evidence="3" id="KW-0479">Metal-binding</keyword>
<evidence type="ECO:0000256" key="2">
    <source>
        <dbReference type="PIRSR" id="PIRSR001359-2"/>
    </source>
</evidence>
<accession>A0AAW5M5Q0</accession>
<dbReference type="InterPro" id="IPR013785">
    <property type="entry name" value="Aldolase_TIM"/>
</dbReference>
<dbReference type="NCBIfam" id="TIGR00167">
    <property type="entry name" value="cbbA"/>
    <property type="match status" value="1"/>
</dbReference>
<dbReference type="PIRSF" id="PIRSF001359">
    <property type="entry name" value="F_bP_aldolase_II"/>
    <property type="match status" value="1"/>
</dbReference>
<evidence type="ECO:0000256" key="3">
    <source>
        <dbReference type="PIRSR" id="PIRSR001359-3"/>
    </source>
</evidence>
<proteinExistence type="predicted"/>
<feature type="binding site" evidence="2">
    <location>
        <begin position="208"/>
        <end position="210"/>
    </location>
    <ligand>
        <name>dihydroxyacetone phosphate</name>
        <dbReference type="ChEBI" id="CHEBI:57642"/>
    </ligand>
</feature>